<dbReference type="InterPro" id="IPR016187">
    <property type="entry name" value="CTDL_fold"/>
</dbReference>
<keyword evidence="2" id="KW-1185">Reference proteome</keyword>
<dbReference type="AlphaFoldDB" id="A0A914EHD4"/>
<protein>
    <submittedName>
        <fullName evidence="3">C-type lectin domain-containing protein</fullName>
    </submittedName>
</protein>
<dbReference type="InterPro" id="IPR050111">
    <property type="entry name" value="C-type_lectin/snaclec_domain"/>
</dbReference>
<dbReference type="SMART" id="SM00034">
    <property type="entry name" value="CLECT"/>
    <property type="match status" value="1"/>
</dbReference>
<dbReference type="CDD" id="cd00037">
    <property type="entry name" value="CLECT"/>
    <property type="match status" value="1"/>
</dbReference>
<evidence type="ECO:0000313" key="3">
    <source>
        <dbReference type="WBParaSite" id="ACRNAN_scaffold7777.g13822.t1"/>
    </source>
</evidence>
<dbReference type="SMART" id="SM00289">
    <property type="entry name" value="WR1"/>
    <property type="match status" value="5"/>
</dbReference>
<dbReference type="Proteomes" id="UP000887540">
    <property type="component" value="Unplaced"/>
</dbReference>
<dbReference type="PANTHER" id="PTHR22803">
    <property type="entry name" value="MANNOSE, PHOSPHOLIPASE, LECTIN RECEPTOR RELATED"/>
    <property type="match status" value="1"/>
</dbReference>
<proteinExistence type="predicted"/>
<organism evidence="2 3">
    <name type="scientific">Acrobeloides nanus</name>
    <dbReference type="NCBI Taxonomy" id="290746"/>
    <lineage>
        <taxon>Eukaryota</taxon>
        <taxon>Metazoa</taxon>
        <taxon>Ecdysozoa</taxon>
        <taxon>Nematoda</taxon>
        <taxon>Chromadorea</taxon>
        <taxon>Rhabditida</taxon>
        <taxon>Tylenchina</taxon>
        <taxon>Cephalobomorpha</taxon>
        <taxon>Cephaloboidea</taxon>
        <taxon>Cephalobidae</taxon>
        <taxon>Acrobeloides</taxon>
    </lineage>
</organism>
<accession>A0A914EHD4</accession>
<dbReference type="WBParaSite" id="ACRNAN_scaffold7777.g13822.t1">
    <property type="protein sequence ID" value="ACRNAN_scaffold7777.g13822.t1"/>
    <property type="gene ID" value="ACRNAN_scaffold7777.g13822"/>
</dbReference>
<dbReference type="SUPFAM" id="SSF56436">
    <property type="entry name" value="C-type lectin-like"/>
    <property type="match status" value="1"/>
</dbReference>
<dbReference type="Gene3D" id="3.10.100.10">
    <property type="entry name" value="Mannose-Binding Protein A, subunit A"/>
    <property type="match status" value="1"/>
</dbReference>
<dbReference type="InterPro" id="IPR006150">
    <property type="entry name" value="Cys_repeat_1"/>
</dbReference>
<reference evidence="3" key="1">
    <citation type="submission" date="2022-11" db="UniProtKB">
        <authorList>
            <consortium name="WormBaseParasite"/>
        </authorList>
    </citation>
    <scope>IDENTIFICATION</scope>
</reference>
<dbReference type="InterPro" id="IPR016186">
    <property type="entry name" value="C-type_lectin-like/link_sf"/>
</dbReference>
<dbReference type="PROSITE" id="PS50041">
    <property type="entry name" value="C_TYPE_LECTIN_2"/>
    <property type="match status" value="1"/>
</dbReference>
<feature type="domain" description="C-type lectin" evidence="1">
    <location>
        <begin position="321"/>
        <end position="439"/>
    </location>
</feature>
<sequence length="454" mass="47486">MLIKSSSTFLSSNSSNLCTNGVQPVGSCVNNRCGYGYTCINGICCVDSYPKCISGAGALSACFNGGCGTGAYCTTGNLCCPPITSCNFYSHYVSHQVLVCPPNLYYLSDCYNGYCPSGYFCYGTAPNSYCCGAQQPVTCLAVDASGTCASNSQCAQGFLCDVLNSRCCPNLGDSPVSIGPCISGGCPTEEVSLATYLQCIASTTTTCLAMDASGTCASNSQCAQGFLCDVLNSRCCPNLGDSPVSTGPCTSGGCPSGSYCLPSQQECYALMVTVELPLATYLQCIASTTTTTTASTITTTTLAPVYYCQSGWTYYDGTMSCYLFGFGKTWADARDDCLSKGANLASIHSEAENGFIFETWAAGINFMGTDTGGFWIGGYLPNPPTCTYAWSDGTPFDLNKFYSGEPTCGADGCVVYMADANQVFTAVSAKGYWADIPCSTTTRGYLCKKPASMS</sequence>
<name>A0A914EHD4_9BILA</name>
<evidence type="ECO:0000313" key="2">
    <source>
        <dbReference type="Proteomes" id="UP000887540"/>
    </source>
</evidence>
<dbReference type="Pfam" id="PF00059">
    <property type="entry name" value="Lectin_C"/>
    <property type="match status" value="1"/>
</dbReference>
<evidence type="ECO:0000259" key="1">
    <source>
        <dbReference type="PROSITE" id="PS50041"/>
    </source>
</evidence>
<dbReference type="InterPro" id="IPR001304">
    <property type="entry name" value="C-type_lectin-like"/>
</dbReference>